<dbReference type="Proteomes" id="UP000042054">
    <property type="component" value="Unassembled WGS sequence"/>
</dbReference>
<dbReference type="InterPro" id="IPR019114">
    <property type="entry name" value="Chap_lipoprot_PulS/OutS-like"/>
</dbReference>
<evidence type="ECO:0000313" key="1">
    <source>
        <dbReference type="EMBL" id="CQI95688.1"/>
    </source>
</evidence>
<dbReference type="OrthoDB" id="6480711at2"/>
<dbReference type="InterPro" id="IPR038432">
    <property type="entry name" value="PulS/OutS-like_sf"/>
</dbReference>
<keyword evidence="1" id="KW-0449">Lipoprotein</keyword>
<gene>
    <name evidence="1" type="ORF">ERS008555_03448</name>
</gene>
<proteinExistence type="predicted"/>
<dbReference type="AlphaFoldDB" id="A0A0U1HWR3"/>
<sequence length="123" mass="14092">MKIIKKTTIALFLLPITFGCQLKNKTHFIEKSTINKITALTSSIHFLKEECNNEWLPSEAETISAALRMMGQNKSDISTEFHTEISSMAKIRYAEIKSDILENDIKCRELENLLSNFIIKINN</sequence>
<name>A0A0U1HWR3_YERRO</name>
<organism evidence="1 2">
    <name type="scientific">Yersinia rohdei</name>
    <dbReference type="NCBI Taxonomy" id="29485"/>
    <lineage>
        <taxon>Bacteria</taxon>
        <taxon>Pseudomonadati</taxon>
        <taxon>Pseudomonadota</taxon>
        <taxon>Gammaproteobacteria</taxon>
        <taxon>Enterobacterales</taxon>
        <taxon>Yersiniaceae</taxon>
        <taxon>Yersinia</taxon>
    </lineage>
</organism>
<dbReference type="PROSITE" id="PS51257">
    <property type="entry name" value="PROKAR_LIPOPROTEIN"/>
    <property type="match status" value="1"/>
</dbReference>
<dbReference type="Pfam" id="PF09691">
    <property type="entry name" value="T2SS_PulS_OutS"/>
    <property type="match status" value="1"/>
</dbReference>
<dbReference type="EMBL" id="CTKE01000021">
    <property type="protein sequence ID" value="CQI95688.1"/>
    <property type="molecule type" value="Genomic_DNA"/>
</dbReference>
<reference evidence="1 2" key="1">
    <citation type="submission" date="2015-03" db="EMBL/GenBank/DDBJ databases">
        <authorList>
            <person name="Murphy D."/>
        </authorList>
    </citation>
    <scope>NUCLEOTIDE SEQUENCE [LARGE SCALE GENOMIC DNA]</scope>
    <source>
        <strain evidence="1 2">68/02</strain>
    </source>
</reference>
<accession>A0A0U1HWR3</accession>
<dbReference type="Gene3D" id="1.20.58.1630">
    <property type="entry name" value="Chaperone lipoprotein PulS/OutS"/>
    <property type="match status" value="1"/>
</dbReference>
<dbReference type="RefSeq" id="WP_073991298.1">
    <property type="nucleotide sequence ID" value="NZ_CTKE01000021.1"/>
</dbReference>
<protein>
    <submittedName>
        <fullName evidence="1">Lipoprotein</fullName>
    </submittedName>
</protein>
<evidence type="ECO:0000313" key="2">
    <source>
        <dbReference type="Proteomes" id="UP000042054"/>
    </source>
</evidence>